<evidence type="ECO:0000256" key="4">
    <source>
        <dbReference type="ARBA" id="ARBA00010617"/>
    </source>
</evidence>
<evidence type="ECO:0000256" key="15">
    <source>
        <dbReference type="SAM" id="Phobius"/>
    </source>
</evidence>
<evidence type="ECO:0000256" key="7">
    <source>
        <dbReference type="ARBA" id="ARBA00022723"/>
    </source>
</evidence>
<evidence type="ECO:0000256" key="14">
    <source>
        <dbReference type="RuleBase" id="RU000461"/>
    </source>
</evidence>
<dbReference type="InterPro" id="IPR050121">
    <property type="entry name" value="Cytochrome_P450_monoxygenase"/>
</dbReference>
<evidence type="ECO:0000256" key="11">
    <source>
        <dbReference type="ARBA" id="ARBA00023033"/>
    </source>
</evidence>
<feature type="transmembrane region" description="Helical" evidence="15">
    <location>
        <begin position="6"/>
        <end position="24"/>
    </location>
</feature>
<comment type="cofactor">
    <cofactor evidence="1 13">
        <name>heme</name>
        <dbReference type="ChEBI" id="CHEBI:30413"/>
    </cofactor>
</comment>
<reference evidence="16 17" key="1">
    <citation type="journal article" date="2019" name="New Phytol.">
        <title>Comparative genomics reveals unique wood-decay strategies and fruiting body development in the Schizophyllaceae.</title>
        <authorList>
            <person name="Almasi E."/>
            <person name="Sahu N."/>
            <person name="Krizsan K."/>
            <person name="Balint B."/>
            <person name="Kovacs G.M."/>
            <person name="Kiss B."/>
            <person name="Cseklye J."/>
            <person name="Drula E."/>
            <person name="Henrissat B."/>
            <person name="Nagy I."/>
            <person name="Chovatia M."/>
            <person name="Adam C."/>
            <person name="LaButti K."/>
            <person name="Lipzen A."/>
            <person name="Riley R."/>
            <person name="Grigoriev I.V."/>
            <person name="Nagy L.G."/>
        </authorList>
    </citation>
    <scope>NUCLEOTIDE SEQUENCE [LARGE SCALE GENOMIC DNA]</scope>
    <source>
        <strain evidence="16 17">NL-1724</strain>
    </source>
</reference>
<evidence type="ECO:0000256" key="9">
    <source>
        <dbReference type="ARBA" id="ARBA00023002"/>
    </source>
</evidence>
<keyword evidence="11 14" id="KW-0503">Monooxygenase</keyword>
<dbReference type="Pfam" id="PF00067">
    <property type="entry name" value="p450"/>
    <property type="match status" value="1"/>
</dbReference>
<protein>
    <submittedName>
        <fullName evidence="16">Cytochrome P450</fullName>
    </submittedName>
</protein>
<evidence type="ECO:0000256" key="2">
    <source>
        <dbReference type="ARBA" id="ARBA00004370"/>
    </source>
</evidence>
<comment type="subcellular location">
    <subcellularLocation>
        <location evidence="2">Membrane</location>
    </subcellularLocation>
</comment>
<dbReference type="PROSITE" id="PS00086">
    <property type="entry name" value="CYTOCHROME_P450"/>
    <property type="match status" value="1"/>
</dbReference>
<evidence type="ECO:0000313" key="16">
    <source>
        <dbReference type="EMBL" id="TRM57037.1"/>
    </source>
</evidence>
<dbReference type="InterPro" id="IPR001128">
    <property type="entry name" value="Cyt_P450"/>
</dbReference>
<sequence length="560" mass="62599">MEPAAPLSYVFFIFTVGFAIVAIYELRRKRLFLAHVPGPRSGHFLLGNLPLLSRSPATEVRQLLRPSFAFSEFYLKVDFNWYRKYGGTAKFTGAFGEQHLMISDPKAVQYIMQTAGYGFVRPSDRKEASRLLLGQGVLTVEGDDHKRQRRMLLPSFGSLEANTFVPSFASKAAQMADEWAEMIHDGNSAVDVPSWVARATLDAIGEAAFDIQFNALTDSSNELVKVYSNLFTKTRRSPSNLEIFMAESLGLVPTPLMRWWNDTVPNRKRAFVKRCRLVAEGVAKDLVQEKRSAEKNGQDEKGTLSRGKCANDVLSRLVHANGTADAKVRLGEDELLAQLLTILLAGHETTANSLSWALLELSQQPHVQARLRAEIRAVRLERKEPELTATAIHSMPYLSAVVKEVLRFHAPVYNTSRTAMRDDVIPLSRPLYDTQGRPVHEVMVPKGQKVLISIAAFNRDKDIFGADADRFDPERWLKEGYVSKRAGVGPYSSLLTFGGGHRACLGWRFAVLELSAFLVELVDRFEFSVNPAMKVHRGAASIMIPMIEGELDKGCSYRCM</sequence>
<dbReference type="InterPro" id="IPR002401">
    <property type="entry name" value="Cyt_P450_E_grp-I"/>
</dbReference>
<dbReference type="OrthoDB" id="1470350at2759"/>
<dbReference type="GO" id="GO:0016020">
    <property type="term" value="C:membrane"/>
    <property type="evidence" value="ECO:0007669"/>
    <property type="project" value="UniProtKB-SubCell"/>
</dbReference>
<keyword evidence="8 15" id="KW-1133">Transmembrane helix</keyword>
<dbReference type="STRING" id="97359.A0A550BWX0"/>
<dbReference type="PANTHER" id="PTHR24305:SF166">
    <property type="entry name" value="CYTOCHROME P450 12A4, MITOCHONDRIAL-RELATED"/>
    <property type="match status" value="1"/>
</dbReference>
<evidence type="ECO:0000256" key="12">
    <source>
        <dbReference type="ARBA" id="ARBA00023136"/>
    </source>
</evidence>
<evidence type="ECO:0000256" key="6">
    <source>
        <dbReference type="ARBA" id="ARBA00022692"/>
    </source>
</evidence>
<evidence type="ECO:0000256" key="3">
    <source>
        <dbReference type="ARBA" id="ARBA00004721"/>
    </source>
</evidence>
<dbReference type="PRINTS" id="PR00385">
    <property type="entry name" value="P450"/>
</dbReference>
<evidence type="ECO:0000313" key="17">
    <source>
        <dbReference type="Proteomes" id="UP000320762"/>
    </source>
</evidence>
<dbReference type="AlphaFoldDB" id="A0A550BWX0"/>
<dbReference type="PANTHER" id="PTHR24305">
    <property type="entry name" value="CYTOCHROME P450"/>
    <property type="match status" value="1"/>
</dbReference>
<dbReference type="Gene3D" id="1.10.630.10">
    <property type="entry name" value="Cytochrome P450"/>
    <property type="match status" value="1"/>
</dbReference>
<evidence type="ECO:0000256" key="8">
    <source>
        <dbReference type="ARBA" id="ARBA00022989"/>
    </source>
</evidence>
<organism evidence="16 17">
    <name type="scientific">Schizophyllum amplum</name>
    <dbReference type="NCBI Taxonomy" id="97359"/>
    <lineage>
        <taxon>Eukaryota</taxon>
        <taxon>Fungi</taxon>
        <taxon>Dikarya</taxon>
        <taxon>Basidiomycota</taxon>
        <taxon>Agaricomycotina</taxon>
        <taxon>Agaricomycetes</taxon>
        <taxon>Agaricomycetidae</taxon>
        <taxon>Agaricales</taxon>
        <taxon>Schizophyllaceae</taxon>
        <taxon>Schizophyllum</taxon>
    </lineage>
</organism>
<dbReference type="GO" id="GO:0016705">
    <property type="term" value="F:oxidoreductase activity, acting on paired donors, with incorporation or reduction of molecular oxygen"/>
    <property type="evidence" value="ECO:0007669"/>
    <property type="project" value="InterPro"/>
</dbReference>
<dbReference type="GO" id="GO:0020037">
    <property type="term" value="F:heme binding"/>
    <property type="evidence" value="ECO:0007669"/>
    <property type="project" value="InterPro"/>
</dbReference>
<gene>
    <name evidence="16" type="ORF">BD626DRAFT_540842</name>
</gene>
<keyword evidence="10 13" id="KW-0408">Iron</keyword>
<dbReference type="PRINTS" id="PR00463">
    <property type="entry name" value="EP450I"/>
</dbReference>
<dbReference type="SUPFAM" id="SSF48264">
    <property type="entry name" value="Cytochrome P450"/>
    <property type="match status" value="1"/>
</dbReference>
<dbReference type="GO" id="GO:0004497">
    <property type="term" value="F:monooxygenase activity"/>
    <property type="evidence" value="ECO:0007669"/>
    <property type="project" value="UniProtKB-KW"/>
</dbReference>
<keyword evidence="7 13" id="KW-0479">Metal-binding</keyword>
<name>A0A550BWX0_9AGAR</name>
<dbReference type="InterPro" id="IPR017972">
    <property type="entry name" value="Cyt_P450_CS"/>
</dbReference>
<comment type="similarity">
    <text evidence="4 14">Belongs to the cytochrome P450 family.</text>
</comment>
<evidence type="ECO:0000256" key="1">
    <source>
        <dbReference type="ARBA" id="ARBA00001971"/>
    </source>
</evidence>
<dbReference type="InterPro" id="IPR036396">
    <property type="entry name" value="Cyt_P450_sf"/>
</dbReference>
<dbReference type="GO" id="GO:0005506">
    <property type="term" value="F:iron ion binding"/>
    <property type="evidence" value="ECO:0007669"/>
    <property type="project" value="InterPro"/>
</dbReference>
<dbReference type="CDD" id="cd11069">
    <property type="entry name" value="CYP_FUM15-like"/>
    <property type="match status" value="1"/>
</dbReference>
<dbReference type="Proteomes" id="UP000320762">
    <property type="component" value="Unassembled WGS sequence"/>
</dbReference>
<keyword evidence="12 15" id="KW-0472">Membrane</keyword>
<keyword evidence="5 13" id="KW-0349">Heme</keyword>
<keyword evidence="6 15" id="KW-0812">Transmembrane</keyword>
<keyword evidence="17" id="KW-1185">Reference proteome</keyword>
<dbReference type="EMBL" id="VDMD01000054">
    <property type="protein sequence ID" value="TRM57037.1"/>
    <property type="molecule type" value="Genomic_DNA"/>
</dbReference>
<evidence type="ECO:0000256" key="13">
    <source>
        <dbReference type="PIRSR" id="PIRSR602401-1"/>
    </source>
</evidence>
<evidence type="ECO:0000256" key="5">
    <source>
        <dbReference type="ARBA" id="ARBA00022617"/>
    </source>
</evidence>
<proteinExistence type="inferred from homology"/>
<accession>A0A550BWX0</accession>
<keyword evidence="9 14" id="KW-0560">Oxidoreductase</keyword>
<comment type="pathway">
    <text evidence="3">Secondary metabolite biosynthesis; terpenoid biosynthesis.</text>
</comment>
<evidence type="ECO:0000256" key="10">
    <source>
        <dbReference type="ARBA" id="ARBA00023004"/>
    </source>
</evidence>
<feature type="binding site" description="axial binding residue" evidence="13">
    <location>
        <position position="504"/>
    </location>
    <ligand>
        <name>heme</name>
        <dbReference type="ChEBI" id="CHEBI:30413"/>
    </ligand>
    <ligandPart>
        <name>Fe</name>
        <dbReference type="ChEBI" id="CHEBI:18248"/>
    </ligandPart>
</feature>
<comment type="caution">
    <text evidence="16">The sequence shown here is derived from an EMBL/GenBank/DDBJ whole genome shotgun (WGS) entry which is preliminary data.</text>
</comment>